<sequence>MKSQAHARQHALPAAARQTVAARRHRPVVRLRYLLLLASLAFAAYDYLHIQLPQLTQLSSQSRQLERQVAALKQQQAELQARIRQLQDDAFIARYASEHFNLVLPGQVAFTVSQQPVSGSAR</sequence>
<dbReference type="InterPro" id="IPR007060">
    <property type="entry name" value="FtsL/DivIC"/>
</dbReference>
<dbReference type="Pfam" id="PF04977">
    <property type="entry name" value="DivIC"/>
    <property type="match status" value="1"/>
</dbReference>
<proteinExistence type="predicted"/>
<evidence type="ECO:0000313" key="3">
    <source>
        <dbReference type="EMBL" id="GGJ08972.1"/>
    </source>
</evidence>
<feature type="coiled-coil region" evidence="1">
    <location>
        <begin position="55"/>
        <end position="89"/>
    </location>
</feature>
<dbReference type="RefSeq" id="WP_188882499.1">
    <property type="nucleotide sequence ID" value="NZ_BMOY01000027.1"/>
</dbReference>
<organism evidence="3 4">
    <name type="scientific">Alicyclobacillus cellulosilyticus</name>
    <dbReference type="NCBI Taxonomy" id="1003997"/>
    <lineage>
        <taxon>Bacteria</taxon>
        <taxon>Bacillati</taxon>
        <taxon>Bacillota</taxon>
        <taxon>Bacilli</taxon>
        <taxon>Bacillales</taxon>
        <taxon>Alicyclobacillaceae</taxon>
        <taxon>Alicyclobacillus</taxon>
    </lineage>
</organism>
<reference evidence="3" key="1">
    <citation type="journal article" date="2014" name="Int. J. Syst. Evol. Microbiol.">
        <title>Complete genome sequence of Corynebacterium casei LMG S-19264T (=DSM 44701T), isolated from a smear-ripened cheese.</title>
        <authorList>
            <consortium name="US DOE Joint Genome Institute (JGI-PGF)"/>
            <person name="Walter F."/>
            <person name="Albersmeier A."/>
            <person name="Kalinowski J."/>
            <person name="Ruckert C."/>
        </authorList>
    </citation>
    <scope>NUCLEOTIDE SEQUENCE</scope>
    <source>
        <strain evidence="3">JCM 18487</strain>
    </source>
</reference>
<evidence type="ECO:0000256" key="2">
    <source>
        <dbReference type="SAM" id="Phobius"/>
    </source>
</evidence>
<keyword evidence="2" id="KW-0812">Transmembrane</keyword>
<dbReference type="Proteomes" id="UP000637695">
    <property type="component" value="Unassembled WGS sequence"/>
</dbReference>
<keyword evidence="4" id="KW-1185">Reference proteome</keyword>
<name>A0A917KCA2_9BACL</name>
<keyword evidence="1" id="KW-0175">Coiled coil</keyword>
<keyword evidence="2" id="KW-0472">Membrane</keyword>
<protein>
    <recommendedName>
        <fullName evidence="5">Septum formation initiator</fullName>
    </recommendedName>
</protein>
<evidence type="ECO:0008006" key="5">
    <source>
        <dbReference type="Google" id="ProtNLM"/>
    </source>
</evidence>
<evidence type="ECO:0000313" key="4">
    <source>
        <dbReference type="Proteomes" id="UP000637695"/>
    </source>
</evidence>
<comment type="caution">
    <text evidence="3">The sequence shown here is derived from an EMBL/GenBank/DDBJ whole genome shotgun (WGS) entry which is preliminary data.</text>
</comment>
<evidence type="ECO:0000256" key="1">
    <source>
        <dbReference type="SAM" id="Coils"/>
    </source>
</evidence>
<gene>
    <name evidence="3" type="ORF">GCM10010885_17560</name>
</gene>
<keyword evidence="2" id="KW-1133">Transmembrane helix</keyword>
<accession>A0A917KCA2</accession>
<reference evidence="3" key="2">
    <citation type="submission" date="2020-09" db="EMBL/GenBank/DDBJ databases">
        <authorList>
            <person name="Sun Q."/>
            <person name="Ohkuma M."/>
        </authorList>
    </citation>
    <scope>NUCLEOTIDE SEQUENCE</scope>
    <source>
        <strain evidence="3">JCM 18487</strain>
    </source>
</reference>
<feature type="transmembrane region" description="Helical" evidence="2">
    <location>
        <begin position="33"/>
        <end position="50"/>
    </location>
</feature>
<dbReference type="EMBL" id="BMOY01000027">
    <property type="protein sequence ID" value="GGJ08972.1"/>
    <property type="molecule type" value="Genomic_DNA"/>
</dbReference>
<dbReference type="AlphaFoldDB" id="A0A917KCA2"/>